<dbReference type="CDD" id="cd00200">
    <property type="entry name" value="WD40"/>
    <property type="match status" value="1"/>
</dbReference>
<evidence type="ECO:0000256" key="2">
    <source>
        <dbReference type="ARBA" id="ARBA00022574"/>
    </source>
</evidence>
<dbReference type="PRINTS" id="PR00320">
    <property type="entry name" value="GPROTEINBRPT"/>
</dbReference>
<feature type="repeat" description="WD" evidence="4">
    <location>
        <begin position="8"/>
        <end position="30"/>
    </location>
</feature>
<evidence type="ECO:0000256" key="1">
    <source>
        <dbReference type="ARBA" id="ARBA00009890"/>
    </source>
</evidence>
<evidence type="ECO:0000313" key="6">
    <source>
        <dbReference type="Proteomes" id="UP001140217"/>
    </source>
</evidence>
<dbReference type="InterPro" id="IPR019775">
    <property type="entry name" value="WD40_repeat_CS"/>
</dbReference>
<dbReference type="PANTHER" id="PTHR19842:SF0">
    <property type="entry name" value="TARGET OF RAPAMYCIN COMPLEX SUBUNIT LST8"/>
    <property type="match status" value="1"/>
</dbReference>
<comment type="caution">
    <text evidence="5">The sequence shown here is derived from an EMBL/GenBank/DDBJ whole genome shotgun (WGS) entry which is preliminary data.</text>
</comment>
<dbReference type="EMBL" id="JANBUL010000142">
    <property type="protein sequence ID" value="KAJ2780332.1"/>
    <property type="molecule type" value="Genomic_DNA"/>
</dbReference>
<feature type="repeat" description="WD" evidence="4">
    <location>
        <begin position="215"/>
        <end position="248"/>
    </location>
</feature>
<dbReference type="OrthoDB" id="400at2759"/>
<protein>
    <submittedName>
        <fullName evidence="5">TOR complex subunit lst8</fullName>
    </submittedName>
</protein>
<comment type="similarity">
    <text evidence="1">Belongs to the WD repeat LST8 family.</text>
</comment>
<dbReference type="SUPFAM" id="SSF50978">
    <property type="entry name" value="WD40 repeat-like"/>
    <property type="match status" value="1"/>
</dbReference>
<dbReference type="AlphaFoldDB" id="A0A9W8LG74"/>
<dbReference type="PROSITE" id="PS50082">
    <property type="entry name" value="WD_REPEATS_2"/>
    <property type="match status" value="5"/>
</dbReference>
<dbReference type="InterPro" id="IPR001680">
    <property type="entry name" value="WD40_rpt"/>
</dbReference>
<keyword evidence="6" id="KW-1185">Reference proteome</keyword>
<dbReference type="PROSITE" id="PS00626">
    <property type="entry name" value="RCC1_2"/>
    <property type="match status" value="1"/>
</dbReference>
<feature type="repeat" description="WD" evidence="4">
    <location>
        <begin position="116"/>
        <end position="159"/>
    </location>
</feature>
<evidence type="ECO:0000313" key="5">
    <source>
        <dbReference type="EMBL" id="KAJ2780332.1"/>
    </source>
</evidence>
<evidence type="ECO:0000256" key="4">
    <source>
        <dbReference type="PROSITE-ProRule" id="PRU00221"/>
    </source>
</evidence>
<dbReference type="InterPro" id="IPR020472">
    <property type="entry name" value="WD40_PAC1"/>
</dbReference>
<dbReference type="PANTHER" id="PTHR19842">
    <property type="entry name" value="G BETA-LIKE PROTEIN GBL"/>
    <property type="match status" value="1"/>
</dbReference>
<dbReference type="GO" id="GO:0031929">
    <property type="term" value="P:TOR signaling"/>
    <property type="evidence" value="ECO:0007669"/>
    <property type="project" value="InterPro"/>
</dbReference>
<dbReference type="SMART" id="SM00320">
    <property type="entry name" value="WD40"/>
    <property type="match status" value="6"/>
</dbReference>
<dbReference type="Gene3D" id="2.130.10.10">
    <property type="entry name" value="YVTN repeat-like/Quinoprotein amine dehydrogenase"/>
    <property type="match status" value="1"/>
</dbReference>
<feature type="repeat" description="WD" evidence="4">
    <location>
        <begin position="75"/>
        <end position="108"/>
    </location>
</feature>
<dbReference type="Pfam" id="PF00400">
    <property type="entry name" value="WD40"/>
    <property type="match status" value="6"/>
</dbReference>
<dbReference type="GO" id="GO:0031932">
    <property type="term" value="C:TORC2 complex"/>
    <property type="evidence" value="ECO:0007669"/>
    <property type="project" value="InterPro"/>
</dbReference>
<reference evidence="5" key="1">
    <citation type="submission" date="2022-07" db="EMBL/GenBank/DDBJ databases">
        <title>Phylogenomic reconstructions and comparative analyses of Kickxellomycotina fungi.</title>
        <authorList>
            <person name="Reynolds N.K."/>
            <person name="Stajich J.E."/>
            <person name="Barry K."/>
            <person name="Grigoriev I.V."/>
            <person name="Crous P."/>
            <person name="Smith M.E."/>
        </authorList>
    </citation>
    <scope>NUCLEOTIDE SEQUENCE</scope>
    <source>
        <strain evidence="5">NBRC 105414</strain>
    </source>
</reference>
<evidence type="ECO:0000256" key="3">
    <source>
        <dbReference type="ARBA" id="ARBA00022737"/>
    </source>
</evidence>
<sequence length="338" mass="37064">MEDIPVILVTAGYDHTIRMWDALKSTCTRTIPYTTESQINRMALSSDKHYLAVAGNPSVSLYDVFGSSDLPVLKLDGHTGNVTAVEFTQDYKFLATGSEDRTIRWWDVYAGGCKYILENGSLVTDIAIHPDSRQELVVSSDKDGLVRVWSWRRKEVLCQVAPQPDVAVWSVAVSPSGRLVVAGDNTGRVYVYRLIIDATPQGDRSVELEHYASFDAHEDSRITRTLFSPDGVFLATCSSDHTARLWHIPEGPGSAAAAAAGIDTTDDTGPGGVRLVRTLEYHHRWVWDAAFSSNSGYLVTVSTDTRAALWEVSTGEVIREFKGHQKGVVCVALNDAIG</sequence>
<dbReference type="InterPro" id="IPR015943">
    <property type="entry name" value="WD40/YVTN_repeat-like_dom_sf"/>
</dbReference>
<dbReference type="PROSITE" id="PS50294">
    <property type="entry name" value="WD_REPEATS_REGION"/>
    <property type="match status" value="2"/>
</dbReference>
<accession>A0A9W8LG74</accession>
<keyword evidence="2 4" id="KW-0853">WD repeat</keyword>
<dbReference type="PROSITE" id="PS00678">
    <property type="entry name" value="WD_REPEATS_1"/>
    <property type="match status" value="1"/>
</dbReference>
<gene>
    <name evidence="5" type="primary">LST8</name>
    <name evidence="5" type="ORF">H4R18_003510</name>
</gene>
<dbReference type="InterPro" id="IPR000408">
    <property type="entry name" value="Reg_chr_condens"/>
</dbReference>
<organism evidence="5 6">
    <name type="scientific">Coemansia javaensis</name>
    <dbReference type="NCBI Taxonomy" id="2761396"/>
    <lineage>
        <taxon>Eukaryota</taxon>
        <taxon>Fungi</taxon>
        <taxon>Fungi incertae sedis</taxon>
        <taxon>Zoopagomycota</taxon>
        <taxon>Kickxellomycotina</taxon>
        <taxon>Kickxellomycetes</taxon>
        <taxon>Kickxellales</taxon>
        <taxon>Kickxellaceae</taxon>
        <taxon>Coemansia</taxon>
    </lineage>
</organism>
<dbReference type="GO" id="GO:0032956">
    <property type="term" value="P:regulation of actin cytoskeleton organization"/>
    <property type="evidence" value="ECO:0007669"/>
    <property type="project" value="TreeGrafter"/>
</dbReference>
<dbReference type="Proteomes" id="UP001140217">
    <property type="component" value="Unassembled WGS sequence"/>
</dbReference>
<keyword evidence="3" id="KW-0677">Repeat</keyword>
<name>A0A9W8LG74_9FUNG</name>
<dbReference type="InterPro" id="IPR037588">
    <property type="entry name" value="MLST8"/>
</dbReference>
<proteinExistence type="inferred from homology"/>
<feature type="repeat" description="WD" evidence="4">
    <location>
        <begin position="279"/>
        <end position="320"/>
    </location>
</feature>
<dbReference type="GO" id="GO:0031931">
    <property type="term" value="C:TORC1 complex"/>
    <property type="evidence" value="ECO:0007669"/>
    <property type="project" value="InterPro"/>
</dbReference>
<dbReference type="InterPro" id="IPR036322">
    <property type="entry name" value="WD40_repeat_dom_sf"/>
</dbReference>